<protein>
    <recommendedName>
        <fullName evidence="1">Metallo-beta-lactamase domain-containing protein</fullName>
    </recommendedName>
</protein>
<reference evidence="2 3" key="1">
    <citation type="journal article" date="2016" name="Nat. Commun.">
        <title>Thousands of microbial genomes shed light on interconnected biogeochemical processes in an aquifer system.</title>
        <authorList>
            <person name="Anantharaman K."/>
            <person name="Brown C.T."/>
            <person name="Hug L.A."/>
            <person name="Sharon I."/>
            <person name="Castelle C.J."/>
            <person name="Probst A.J."/>
            <person name="Thomas B.C."/>
            <person name="Singh A."/>
            <person name="Wilkins M.J."/>
            <person name="Karaoz U."/>
            <person name="Brodie E.L."/>
            <person name="Williams K.H."/>
            <person name="Hubbard S.S."/>
            <person name="Banfield J.F."/>
        </authorList>
    </citation>
    <scope>NUCLEOTIDE SEQUENCE [LARGE SCALE GENOMIC DNA]</scope>
</reference>
<dbReference type="GO" id="GO:0042781">
    <property type="term" value="F:3'-tRNA processing endoribonuclease activity"/>
    <property type="evidence" value="ECO:0007669"/>
    <property type="project" value="TreeGrafter"/>
</dbReference>
<feature type="domain" description="Metallo-beta-lactamase" evidence="1">
    <location>
        <begin position="18"/>
        <end position="220"/>
    </location>
</feature>
<dbReference type="AlphaFoldDB" id="A0A1F7VDD0"/>
<dbReference type="InterPro" id="IPR036866">
    <property type="entry name" value="RibonucZ/Hydroxyglut_hydro"/>
</dbReference>
<dbReference type="PANTHER" id="PTHR46018">
    <property type="entry name" value="ZINC PHOSPHODIESTERASE ELAC PROTEIN 1"/>
    <property type="match status" value="1"/>
</dbReference>
<sequence length="254" mass="29306">MQFIILGSGTHFPDPKRRSAGYLLRDGKDLTLFDFGYGTLLRLVELKVPYQHIQRIFFTHLHKDHFFDLLPFLTTLENQVAQWRLPPRTLTLYGPKGFTRTLKKVFAGLGKKSYKGITIKYHELSRSHVRIGRVSVLSHPVRHYPSIKSVVYRIQKGRRALAYTGDLDYDEKIIPFVRGVETLVIECGFPNELKHKGHLTPRECGMIATKAKVKRVVLTHRFPPCDRVDVVGQCREEYSGVVQLAKDRAIINFY</sequence>
<dbReference type="Pfam" id="PF12706">
    <property type="entry name" value="Lactamase_B_2"/>
    <property type="match status" value="1"/>
</dbReference>
<dbReference type="SUPFAM" id="SSF56281">
    <property type="entry name" value="Metallo-hydrolase/oxidoreductase"/>
    <property type="match status" value="1"/>
</dbReference>
<dbReference type="PANTHER" id="PTHR46018:SF2">
    <property type="entry name" value="ZINC PHOSPHODIESTERASE ELAC PROTEIN 1"/>
    <property type="match status" value="1"/>
</dbReference>
<evidence type="ECO:0000313" key="3">
    <source>
        <dbReference type="Proteomes" id="UP000178264"/>
    </source>
</evidence>
<dbReference type="EMBL" id="MGER01000025">
    <property type="protein sequence ID" value="OGL88562.1"/>
    <property type="molecule type" value="Genomic_DNA"/>
</dbReference>
<dbReference type="Gene3D" id="3.60.15.10">
    <property type="entry name" value="Ribonuclease Z/Hydroxyacylglutathione hydrolase-like"/>
    <property type="match status" value="1"/>
</dbReference>
<evidence type="ECO:0000313" key="2">
    <source>
        <dbReference type="EMBL" id="OGL88562.1"/>
    </source>
</evidence>
<gene>
    <name evidence="2" type="ORF">A3I42_02105</name>
</gene>
<organism evidence="2 3">
    <name type="scientific">Candidatus Uhrbacteria bacterium RIFCSPLOWO2_02_FULL_49_11</name>
    <dbReference type="NCBI Taxonomy" id="1802409"/>
    <lineage>
        <taxon>Bacteria</taxon>
        <taxon>Candidatus Uhriibacteriota</taxon>
    </lineage>
</organism>
<dbReference type="InterPro" id="IPR001279">
    <property type="entry name" value="Metallo-B-lactamas"/>
</dbReference>
<dbReference type="SMART" id="SM00849">
    <property type="entry name" value="Lactamase_B"/>
    <property type="match status" value="1"/>
</dbReference>
<proteinExistence type="predicted"/>
<evidence type="ECO:0000259" key="1">
    <source>
        <dbReference type="SMART" id="SM00849"/>
    </source>
</evidence>
<name>A0A1F7VDD0_9BACT</name>
<comment type="caution">
    <text evidence="2">The sequence shown here is derived from an EMBL/GenBank/DDBJ whole genome shotgun (WGS) entry which is preliminary data.</text>
</comment>
<dbReference type="Proteomes" id="UP000178264">
    <property type="component" value="Unassembled WGS sequence"/>
</dbReference>
<accession>A0A1F7VDD0</accession>